<reference evidence="1" key="1">
    <citation type="submission" date="2018-11" db="EMBL/GenBank/DDBJ databases">
        <title>The sequence and de novo assembly of Larimichthys crocea genome using PacBio and Hi-C technologies.</title>
        <authorList>
            <person name="Xu P."/>
            <person name="Chen B."/>
            <person name="Zhou Z."/>
            <person name="Ke Q."/>
            <person name="Wu Y."/>
            <person name="Bai H."/>
            <person name="Pu F."/>
        </authorList>
    </citation>
    <scope>NUCLEOTIDE SEQUENCE</scope>
    <source>
        <tissue evidence="1">Muscle</tissue>
    </source>
</reference>
<sequence>MALNEYSKDIGSSICTSELPKIGTQLDMDPQCEDHSNFEPWPPPTQFPCQGCKDRIRVSLDVASKKKKMSYLCTGCEWEGLLSLSLHGIFNALKIESSEEVIIITSVDYCQHPGDWTDEMILKHNSSPLLLTVTCMCFSGVERSAQKITFLQQSTPVLSRLEKLPRVTERSAARASSLSWASVFLKTMMCALAPPVSNSVLTILVEWCAPVTPATATTASATETERSPTV</sequence>
<name>A0ACD3QMK8_LARCR</name>
<evidence type="ECO:0000313" key="2">
    <source>
        <dbReference type="Proteomes" id="UP000793456"/>
    </source>
</evidence>
<accession>A0ACD3QMK8</accession>
<protein>
    <submittedName>
        <fullName evidence="1">Uncharacterized protein</fullName>
    </submittedName>
</protein>
<gene>
    <name evidence="1" type="ORF">E3U43_005895</name>
</gene>
<keyword evidence="2" id="KW-1185">Reference proteome</keyword>
<proteinExistence type="predicted"/>
<dbReference type="Proteomes" id="UP000793456">
    <property type="component" value="Chromosome XVII"/>
</dbReference>
<organism evidence="1 2">
    <name type="scientific">Larimichthys crocea</name>
    <name type="common">Large yellow croaker</name>
    <name type="synonym">Pseudosciaena crocea</name>
    <dbReference type="NCBI Taxonomy" id="215358"/>
    <lineage>
        <taxon>Eukaryota</taxon>
        <taxon>Metazoa</taxon>
        <taxon>Chordata</taxon>
        <taxon>Craniata</taxon>
        <taxon>Vertebrata</taxon>
        <taxon>Euteleostomi</taxon>
        <taxon>Actinopterygii</taxon>
        <taxon>Neopterygii</taxon>
        <taxon>Teleostei</taxon>
        <taxon>Neoteleostei</taxon>
        <taxon>Acanthomorphata</taxon>
        <taxon>Eupercaria</taxon>
        <taxon>Sciaenidae</taxon>
        <taxon>Larimichthys</taxon>
    </lineage>
</organism>
<dbReference type="EMBL" id="CM011690">
    <property type="protein sequence ID" value="TMS08412.1"/>
    <property type="molecule type" value="Genomic_DNA"/>
</dbReference>
<evidence type="ECO:0000313" key="1">
    <source>
        <dbReference type="EMBL" id="TMS08412.1"/>
    </source>
</evidence>
<comment type="caution">
    <text evidence="1">The sequence shown here is derived from an EMBL/GenBank/DDBJ whole genome shotgun (WGS) entry which is preliminary data.</text>
</comment>